<accession>A0AAW0GI35</accession>
<evidence type="ECO:0000259" key="12">
    <source>
        <dbReference type="PROSITE" id="PS00498"/>
    </source>
</evidence>
<keyword evidence="7" id="KW-0503">Monooxygenase</keyword>
<dbReference type="Proteomes" id="UP001385951">
    <property type="component" value="Unassembled WGS sequence"/>
</dbReference>
<dbReference type="PANTHER" id="PTHR11474">
    <property type="entry name" value="TYROSINASE FAMILY MEMBER"/>
    <property type="match status" value="1"/>
</dbReference>
<dbReference type="AlphaFoldDB" id="A0AAW0GI35"/>
<dbReference type="InterPro" id="IPR008922">
    <property type="entry name" value="Di-copper_centre_dom_sf"/>
</dbReference>
<dbReference type="PROSITE" id="PS00497">
    <property type="entry name" value="TYROSINASE_1"/>
    <property type="match status" value="1"/>
</dbReference>
<keyword evidence="8" id="KW-0470">Melanin biosynthesis</keyword>
<evidence type="ECO:0000256" key="9">
    <source>
        <dbReference type="ARBA" id="ARBA00048233"/>
    </source>
</evidence>
<keyword evidence="5" id="KW-0560">Oxidoreductase</keyword>
<evidence type="ECO:0000256" key="2">
    <source>
        <dbReference type="ARBA" id="ARBA00009928"/>
    </source>
</evidence>
<evidence type="ECO:0000256" key="10">
    <source>
        <dbReference type="ARBA" id="ARBA00048881"/>
    </source>
</evidence>
<keyword evidence="6" id="KW-0186">Copper</keyword>
<feature type="domain" description="Tyrosinase copper-binding" evidence="12">
    <location>
        <begin position="308"/>
        <end position="319"/>
    </location>
</feature>
<dbReference type="GO" id="GO:0046872">
    <property type="term" value="F:metal ion binding"/>
    <property type="evidence" value="ECO:0007669"/>
    <property type="project" value="UniProtKB-KW"/>
</dbReference>
<gene>
    <name evidence="13" type="ORF">QCA50_008153</name>
</gene>
<evidence type="ECO:0000256" key="6">
    <source>
        <dbReference type="ARBA" id="ARBA00023008"/>
    </source>
</evidence>
<reference evidence="13 14" key="1">
    <citation type="submission" date="2022-09" db="EMBL/GenBank/DDBJ databases">
        <authorList>
            <person name="Palmer J.M."/>
        </authorList>
    </citation>
    <scope>NUCLEOTIDE SEQUENCE [LARGE SCALE GENOMIC DNA]</scope>
    <source>
        <strain evidence="13 14">DSM 7382</strain>
    </source>
</reference>
<proteinExistence type="inferred from homology"/>
<evidence type="ECO:0000256" key="5">
    <source>
        <dbReference type="ARBA" id="ARBA00023002"/>
    </source>
</evidence>
<evidence type="ECO:0000313" key="13">
    <source>
        <dbReference type="EMBL" id="KAK7688615.1"/>
    </source>
</evidence>
<dbReference type="Gene3D" id="2.60.310.20">
    <property type="match status" value="1"/>
</dbReference>
<evidence type="ECO:0000256" key="4">
    <source>
        <dbReference type="ARBA" id="ARBA00022723"/>
    </source>
</evidence>
<organism evidence="13 14">
    <name type="scientific">Cerrena zonata</name>
    <dbReference type="NCBI Taxonomy" id="2478898"/>
    <lineage>
        <taxon>Eukaryota</taxon>
        <taxon>Fungi</taxon>
        <taxon>Dikarya</taxon>
        <taxon>Basidiomycota</taxon>
        <taxon>Agaricomycotina</taxon>
        <taxon>Agaricomycetes</taxon>
        <taxon>Polyporales</taxon>
        <taxon>Cerrenaceae</taxon>
        <taxon>Cerrena</taxon>
    </lineage>
</organism>
<dbReference type="EC" id="1.14.18.1" evidence="3"/>
<dbReference type="PROSITE" id="PS00498">
    <property type="entry name" value="TYROSINASE_2"/>
    <property type="match status" value="1"/>
</dbReference>
<protein>
    <recommendedName>
        <fullName evidence="3">tyrosinase</fullName>
        <ecNumber evidence="3">1.14.18.1</ecNumber>
    </recommendedName>
</protein>
<feature type="domain" description="Tyrosinase copper-binding" evidence="11">
    <location>
        <begin position="103"/>
        <end position="120"/>
    </location>
</feature>
<evidence type="ECO:0000256" key="7">
    <source>
        <dbReference type="ARBA" id="ARBA00023033"/>
    </source>
</evidence>
<evidence type="ECO:0000256" key="3">
    <source>
        <dbReference type="ARBA" id="ARBA00011906"/>
    </source>
</evidence>
<dbReference type="PANTHER" id="PTHR11474:SF76">
    <property type="entry name" value="SHKT DOMAIN-CONTAINING PROTEIN"/>
    <property type="match status" value="1"/>
</dbReference>
<evidence type="ECO:0000259" key="11">
    <source>
        <dbReference type="PROSITE" id="PS00497"/>
    </source>
</evidence>
<name>A0AAW0GI35_9APHY</name>
<comment type="similarity">
    <text evidence="2">Belongs to the tyrosinase family.</text>
</comment>
<evidence type="ECO:0000313" key="14">
    <source>
        <dbReference type="Proteomes" id="UP001385951"/>
    </source>
</evidence>
<sequence length="588" mass="66127">MSPIITTGPTVGGVCTRLEITDLVKNKKQFSLFIQALCDMQGIDLDGYQPIPVATPKTKYEDNQDDPLSFFQISGIHGLPPVAWDNSGGKGPTSTRWKGYCTHGTVLFPTWHRPYVALFEQVLQKTALEIVEKYKYGAEWVKAATELRCPYWDWASPDIASPPEEVISKETIEIEIPSGSMTIKNPLFSYHFHRIHPSFNDSNGEGPVFNKWENTLRHPKSTTDPNTESDVVSLITSLSAEHGNIREQVGRMFTIVDWASFSHHASDKGKDKDSDNTTKSSLEAIHDNIHVFVGHGGHMGYPDYAGFDPIFFLHHANVDRMLALWIGLNPQFELTPGPSEKGTWTIEEDILIDKCTNLTPFRRSQDPTDYWKSYQILSTEKFGYTYPDFAELSSQDPKYKEKLQARIFHLYPVPQVPGIPNTLTPFHDWTIRIRVKKFELGGSFRVLFFLTTEDVGGLDISHPAYVGSYSVFASAAIDYCSNCRNQADAGTVIQGFVHLNRKIDALGLVSSADFHPVDIVGHLSQSLKWRVEKDNGIRVDPPSSLEITVSSSELTQHLGEIVPRLRETRFHPEITRGRLGGFRQEGNV</sequence>
<dbReference type="InterPro" id="IPR050316">
    <property type="entry name" value="Tyrosinase/Hemocyanin"/>
</dbReference>
<dbReference type="GO" id="GO:0004503">
    <property type="term" value="F:tyrosinase activity"/>
    <property type="evidence" value="ECO:0007669"/>
    <property type="project" value="UniProtKB-EC"/>
</dbReference>
<comment type="cofactor">
    <cofactor evidence="1">
        <name>Cu(2+)</name>
        <dbReference type="ChEBI" id="CHEBI:29036"/>
    </cofactor>
</comment>
<comment type="catalytic activity">
    <reaction evidence="9">
        <text>2 L-dopa + O2 = 2 L-dopaquinone + 2 H2O</text>
        <dbReference type="Rhea" id="RHEA:34287"/>
        <dbReference type="ChEBI" id="CHEBI:15377"/>
        <dbReference type="ChEBI" id="CHEBI:15379"/>
        <dbReference type="ChEBI" id="CHEBI:57504"/>
        <dbReference type="ChEBI" id="CHEBI:57924"/>
        <dbReference type="EC" id="1.14.18.1"/>
    </reaction>
</comment>
<dbReference type="SUPFAM" id="SSF48056">
    <property type="entry name" value="Di-copper centre-containing domain"/>
    <property type="match status" value="1"/>
</dbReference>
<comment type="catalytic activity">
    <reaction evidence="10">
        <text>L-tyrosine + O2 = L-dopaquinone + H2O</text>
        <dbReference type="Rhea" id="RHEA:18117"/>
        <dbReference type="ChEBI" id="CHEBI:15377"/>
        <dbReference type="ChEBI" id="CHEBI:15379"/>
        <dbReference type="ChEBI" id="CHEBI:57924"/>
        <dbReference type="ChEBI" id="CHEBI:58315"/>
        <dbReference type="EC" id="1.14.18.1"/>
    </reaction>
</comment>
<dbReference type="Gene3D" id="1.10.1280.10">
    <property type="entry name" value="Di-copper center containing domain from catechol oxidase"/>
    <property type="match status" value="1"/>
</dbReference>
<dbReference type="Pfam" id="PF00264">
    <property type="entry name" value="Tyrosinase"/>
    <property type="match status" value="1"/>
</dbReference>
<keyword evidence="4" id="KW-0479">Metal-binding</keyword>
<evidence type="ECO:0000256" key="8">
    <source>
        <dbReference type="ARBA" id="ARBA00023101"/>
    </source>
</evidence>
<evidence type="ECO:0000256" key="1">
    <source>
        <dbReference type="ARBA" id="ARBA00001973"/>
    </source>
</evidence>
<dbReference type="GO" id="GO:0042438">
    <property type="term" value="P:melanin biosynthetic process"/>
    <property type="evidence" value="ECO:0007669"/>
    <property type="project" value="UniProtKB-KW"/>
</dbReference>
<keyword evidence="14" id="KW-1185">Reference proteome</keyword>
<dbReference type="InterPro" id="IPR041640">
    <property type="entry name" value="Tyrosinase_C"/>
</dbReference>
<dbReference type="InterPro" id="IPR002227">
    <property type="entry name" value="Tyrosinase_Cu-bd"/>
</dbReference>
<dbReference type="PRINTS" id="PR00092">
    <property type="entry name" value="TYROSINASE"/>
</dbReference>
<dbReference type="EMBL" id="JASBNA010000010">
    <property type="protein sequence ID" value="KAK7688615.1"/>
    <property type="molecule type" value="Genomic_DNA"/>
</dbReference>
<comment type="caution">
    <text evidence="13">The sequence shown here is derived from an EMBL/GenBank/DDBJ whole genome shotgun (WGS) entry which is preliminary data.</text>
</comment>
<dbReference type="Pfam" id="PF18132">
    <property type="entry name" value="Tyrosinase_C"/>
    <property type="match status" value="1"/>
</dbReference>